<keyword evidence="1" id="KW-1133">Transmembrane helix</keyword>
<proteinExistence type="predicted"/>
<comment type="caution">
    <text evidence="2">The sequence shown here is derived from an EMBL/GenBank/DDBJ whole genome shotgun (WGS) entry which is preliminary data.</text>
</comment>
<dbReference type="VEuPathDB" id="VectorBase:LOC119167832"/>
<dbReference type="Proteomes" id="UP000821866">
    <property type="component" value="Chromosome 4"/>
</dbReference>
<sequence>MFLPLLFSGAAFTTSREGSDGTDLCIYLAYLNCSEKQQLDKVQGKSSAHVAYDLANLSKRILLGLQATNVATVSQYPGAYGREPYGSYHEITSVPIQEQLFRTRDKERFLRARSNEDHFTRTCVLVAICVMNAGIAVAMILLFLGDAMFEWPTASPVESDTPDTIVTMSKWIYKYKTASPPTPYDWYKVFNISDYRYKDPYHLTACVFHGSADGLAISNDGVHFGLSRFPFAFCRLAIFCCPPLGDNLEPQDANDLATKFASRALQNNPVVHVFMMLGDGSDAGKDQFAALEKDLTAGFLAPDVGKRYKAWNYTGVVLRWPETTSSATWHRMAPLLRELAKQLASPSRALSLGVALRQDNLGADMERVAAKLGETYLFLLPPTVVNTNPLALRYVLPLLTMGQSNKTVYS</sequence>
<keyword evidence="1" id="KW-0812">Transmembrane</keyword>
<reference evidence="2" key="1">
    <citation type="journal article" date="2020" name="Cell">
        <title>Large-Scale Comparative Analyses of Tick Genomes Elucidate Their Genetic Diversity and Vector Capacities.</title>
        <authorList>
            <consortium name="Tick Genome and Microbiome Consortium (TIGMIC)"/>
            <person name="Jia N."/>
            <person name="Wang J."/>
            <person name="Shi W."/>
            <person name="Du L."/>
            <person name="Sun Y."/>
            <person name="Zhan W."/>
            <person name="Jiang J.F."/>
            <person name="Wang Q."/>
            <person name="Zhang B."/>
            <person name="Ji P."/>
            <person name="Bell-Sakyi L."/>
            <person name="Cui X.M."/>
            <person name="Yuan T.T."/>
            <person name="Jiang B.G."/>
            <person name="Yang W.F."/>
            <person name="Lam T.T."/>
            <person name="Chang Q.C."/>
            <person name="Ding S.J."/>
            <person name="Wang X.J."/>
            <person name="Zhu J.G."/>
            <person name="Ruan X.D."/>
            <person name="Zhao L."/>
            <person name="Wei J.T."/>
            <person name="Ye R.Z."/>
            <person name="Que T.C."/>
            <person name="Du C.H."/>
            <person name="Zhou Y.H."/>
            <person name="Cheng J.X."/>
            <person name="Dai P.F."/>
            <person name="Guo W.B."/>
            <person name="Han X.H."/>
            <person name="Huang E.J."/>
            <person name="Li L.F."/>
            <person name="Wei W."/>
            <person name="Gao Y.C."/>
            <person name="Liu J.Z."/>
            <person name="Shao H.Z."/>
            <person name="Wang X."/>
            <person name="Wang C.C."/>
            <person name="Yang T.C."/>
            <person name="Huo Q.B."/>
            <person name="Li W."/>
            <person name="Chen H.Y."/>
            <person name="Chen S.E."/>
            <person name="Zhou L.G."/>
            <person name="Ni X.B."/>
            <person name="Tian J.H."/>
            <person name="Sheng Y."/>
            <person name="Liu T."/>
            <person name="Pan Y.S."/>
            <person name="Xia L.Y."/>
            <person name="Li J."/>
            <person name="Zhao F."/>
            <person name="Cao W.C."/>
        </authorList>
    </citation>
    <scope>NUCLEOTIDE SEQUENCE</scope>
    <source>
        <strain evidence="2">Rmic-2018</strain>
    </source>
</reference>
<name>A0A9J6E1A4_RHIMP</name>
<keyword evidence="1" id="KW-0472">Membrane</keyword>
<gene>
    <name evidence="2" type="ORF">HPB51_012654</name>
</gene>
<dbReference type="AlphaFoldDB" id="A0A9J6E1A4"/>
<keyword evidence="3" id="KW-1185">Reference proteome</keyword>
<organism evidence="2 3">
    <name type="scientific">Rhipicephalus microplus</name>
    <name type="common">Cattle tick</name>
    <name type="synonym">Boophilus microplus</name>
    <dbReference type="NCBI Taxonomy" id="6941"/>
    <lineage>
        <taxon>Eukaryota</taxon>
        <taxon>Metazoa</taxon>
        <taxon>Ecdysozoa</taxon>
        <taxon>Arthropoda</taxon>
        <taxon>Chelicerata</taxon>
        <taxon>Arachnida</taxon>
        <taxon>Acari</taxon>
        <taxon>Parasitiformes</taxon>
        <taxon>Ixodida</taxon>
        <taxon>Ixodoidea</taxon>
        <taxon>Ixodidae</taxon>
        <taxon>Rhipicephalinae</taxon>
        <taxon>Rhipicephalus</taxon>
        <taxon>Boophilus</taxon>
    </lineage>
</organism>
<feature type="transmembrane region" description="Helical" evidence="1">
    <location>
        <begin position="124"/>
        <end position="144"/>
    </location>
</feature>
<evidence type="ECO:0000256" key="1">
    <source>
        <dbReference type="SAM" id="Phobius"/>
    </source>
</evidence>
<accession>A0A9J6E1A4</accession>
<dbReference type="EMBL" id="JABSTU010000006">
    <property type="protein sequence ID" value="KAH8028068.1"/>
    <property type="molecule type" value="Genomic_DNA"/>
</dbReference>
<reference evidence="2" key="2">
    <citation type="submission" date="2021-09" db="EMBL/GenBank/DDBJ databases">
        <authorList>
            <person name="Jia N."/>
            <person name="Wang J."/>
            <person name="Shi W."/>
            <person name="Du L."/>
            <person name="Sun Y."/>
            <person name="Zhan W."/>
            <person name="Jiang J."/>
            <person name="Wang Q."/>
            <person name="Zhang B."/>
            <person name="Ji P."/>
            <person name="Sakyi L.B."/>
            <person name="Cui X."/>
            <person name="Yuan T."/>
            <person name="Jiang B."/>
            <person name="Yang W."/>
            <person name="Lam T.T.-Y."/>
            <person name="Chang Q."/>
            <person name="Ding S."/>
            <person name="Wang X."/>
            <person name="Zhu J."/>
            <person name="Ruan X."/>
            <person name="Zhao L."/>
            <person name="Wei J."/>
            <person name="Que T."/>
            <person name="Du C."/>
            <person name="Cheng J."/>
            <person name="Dai P."/>
            <person name="Han X."/>
            <person name="Huang E."/>
            <person name="Gao Y."/>
            <person name="Liu J."/>
            <person name="Shao H."/>
            <person name="Ye R."/>
            <person name="Li L."/>
            <person name="Wei W."/>
            <person name="Wang X."/>
            <person name="Wang C."/>
            <person name="Huo Q."/>
            <person name="Li W."/>
            <person name="Guo W."/>
            <person name="Chen H."/>
            <person name="Chen S."/>
            <person name="Zhou L."/>
            <person name="Zhou L."/>
            <person name="Ni X."/>
            <person name="Tian J."/>
            <person name="Zhou Y."/>
            <person name="Sheng Y."/>
            <person name="Liu T."/>
            <person name="Pan Y."/>
            <person name="Xia L."/>
            <person name="Li J."/>
            <person name="Zhao F."/>
            <person name="Cao W."/>
        </authorList>
    </citation>
    <scope>NUCLEOTIDE SEQUENCE</scope>
    <source>
        <strain evidence="2">Rmic-2018</strain>
        <tissue evidence="2">Larvae</tissue>
    </source>
</reference>
<protein>
    <submittedName>
        <fullName evidence="2">Uncharacterized protein</fullName>
    </submittedName>
</protein>
<evidence type="ECO:0000313" key="3">
    <source>
        <dbReference type="Proteomes" id="UP000821866"/>
    </source>
</evidence>
<evidence type="ECO:0000313" key="2">
    <source>
        <dbReference type="EMBL" id="KAH8028068.1"/>
    </source>
</evidence>